<evidence type="ECO:0000259" key="1">
    <source>
        <dbReference type="Pfam" id="PF12697"/>
    </source>
</evidence>
<dbReference type="InterPro" id="IPR029058">
    <property type="entry name" value="AB_hydrolase_fold"/>
</dbReference>
<keyword evidence="3" id="KW-1185">Reference proteome</keyword>
<gene>
    <name evidence="2" type="ORF">DSM104329_03736</name>
</gene>
<dbReference type="EMBL" id="CP087164">
    <property type="protein sequence ID" value="UGS37321.1"/>
    <property type="molecule type" value="Genomic_DNA"/>
</dbReference>
<dbReference type="Gene3D" id="3.40.50.1820">
    <property type="entry name" value="alpha/beta hydrolase"/>
    <property type="match status" value="1"/>
</dbReference>
<dbReference type="Proteomes" id="UP001162834">
    <property type="component" value="Chromosome"/>
</dbReference>
<dbReference type="Pfam" id="PF12697">
    <property type="entry name" value="Abhydrolase_6"/>
    <property type="match status" value="1"/>
</dbReference>
<dbReference type="InterPro" id="IPR000073">
    <property type="entry name" value="AB_hydrolase_1"/>
</dbReference>
<protein>
    <recommendedName>
        <fullName evidence="1">AB hydrolase-1 domain-containing protein</fullName>
    </recommendedName>
</protein>
<dbReference type="GO" id="GO:0003824">
    <property type="term" value="F:catalytic activity"/>
    <property type="evidence" value="ECO:0007669"/>
    <property type="project" value="UniProtKB-ARBA"/>
</dbReference>
<dbReference type="PANTHER" id="PTHR43433">
    <property type="entry name" value="HYDROLASE, ALPHA/BETA FOLD FAMILY PROTEIN"/>
    <property type="match status" value="1"/>
</dbReference>
<dbReference type="KEGG" id="sbae:DSM104329_03736"/>
<dbReference type="AlphaFoldDB" id="A0A9E7C1E8"/>
<name>A0A9E7C1E8_9ACTN</name>
<dbReference type="PRINTS" id="PR00111">
    <property type="entry name" value="ABHYDROLASE"/>
</dbReference>
<organism evidence="2 3">
    <name type="scientific">Capillimicrobium parvum</name>
    <dbReference type="NCBI Taxonomy" id="2884022"/>
    <lineage>
        <taxon>Bacteria</taxon>
        <taxon>Bacillati</taxon>
        <taxon>Actinomycetota</taxon>
        <taxon>Thermoleophilia</taxon>
        <taxon>Solirubrobacterales</taxon>
        <taxon>Capillimicrobiaceae</taxon>
        <taxon>Capillimicrobium</taxon>
    </lineage>
</organism>
<dbReference type="PANTHER" id="PTHR43433:SF5">
    <property type="entry name" value="AB HYDROLASE-1 DOMAIN-CONTAINING PROTEIN"/>
    <property type="match status" value="1"/>
</dbReference>
<reference evidence="2" key="1">
    <citation type="journal article" date="2022" name="Int. J. Syst. Evol. Microbiol.">
        <title>Pseudomonas aegrilactucae sp. nov. and Pseudomonas morbosilactucae sp. nov., pathogens causing bacterial rot of lettuce in Japan.</title>
        <authorList>
            <person name="Sawada H."/>
            <person name="Fujikawa T."/>
            <person name="Satou M."/>
        </authorList>
    </citation>
    <scope>NUCLEOTIDE SEQUENCE</scope>
    <source>
        <strain evidence="2">0166_1</strain>
    </source>
</reference>
<sequence length="276" mass="30782">MTQTAEATRDWAHWTEPQWVEVDGLRTAYRRKGRGEPLLYLHGAGLTRSWLPLYEELSTRFDVIVPEHPGFGDTAMPGWLRGMDDLVLHYDGFLRALGIEDAHLAGHSLGGWIAAYLAIFYPERFRSLSLVTPAGLRVPEAPMTDPFRMGPEMAMEILLSGAPPEKYLEYFQQGDEIENTIQVYSESIAFARLMWNPRYDVKLDHRLGRIGIPTLVVGADDDRLIPARHAERWAELIPGAQRTVVAGEPGEPTGHLLIVQRPAQLAEAIAGHAGAV</sequence>
<proteinExistence type="predicted"/>
<dbReference type="InterPro" id="IPR050471">
    <property type="entry name" value="AB_hydrolase"/>
</dbReference>
<feature type="domain" description="AB hydrolase-1" evidence="1">
    <location>
        <begin position="38"/>
        <end position="268"/>
    </location>
</feature>
<evidence type="ECO:0000313" key="2">
    <source>
        <dbReference type="EMBL" id="UGS37321.1"/>
    </source>
</evidence>
<dbReference type="RefSeq" id="WP_259311378.1">
    <property type="nucleotide sequence ID" value="NZ_CP087164.1"/>
</dbReference>
<dbReference type="SUPFAM" id="SSF53474">
    <property type="entry name" value="alpha/beta-Hydrolases"/>
    <property type="match status" value="1"/>
</dbReference>
<accession>A0A9E7C1E8</accession>
<evidence type="ECO:0000313" key="3">
    <source>
        <dbReference type="Proteomes" id="UP001162834"/>
    </source>
</evidence>